<feature type="region of interest" description="Disordered" evidence="5">
    <location>
        <begin position="91"/>
        <end position="118"/>
    </location>
</feature>
<dbReference type="CDD" id="cd07920">
    <property type="entry name" value="Pumilio"/>
    <property type="match status" value="1"/>
</dbReference>
<comment type="function">
    <text evidence="2">RNA-binding nucleolar protein required for pre-rRNA processing. Involved in production of 18S rRNA and assembly of small ribosomal subunit.</text>
</comment>
<feature type="repeat" description="Pumilio" evidence="3">
    <location>
        <begin position="1198"/>
        <end position="1233"/>
    </location>
</feature>
<dbReference type="STRING" id="1507870.A0A1V8SGD0"/>
<dbReference type="GO" id="GO:0030705">
    <property type="term" value="P:cytoskeleton-dependent intracellular transport"/>
    <property type="evidence" value="ECO:0007669"/>
    <property type="project" value="InterPro"/>
</dbReference>
<dbReference type="EMBL" id="NAJO01000047">
    <property type="protein sequence ID" value="OQN98186.1"/>
    <property type="molecule type" value="Genomic_DNA"/>
</dbReference>
<evidence type="ECO:0000256" key="1">
    <source>
        <dbReference type="ARBA" id="ARBA00022737"/>
    </source>
</evidence>
<feature type="repeat" description="Pumilio" evidence="3">
    <location>
        <begin position="1346"/>
        <end position="1381"/>
    </location>
</feature>
<dbReference type="Gene3D" id="1.10.418.10">
    <property type="entry name" value="Calponin-like domain"/>
    <property type="match status" value="1"/>
</dbReference>
<evidence type="ECO:0000313" key="8">
    <source>
        <dbReference type="Proteomes" id="UP000192596"/>
    </source>
</evidence>
<reference evidence="8" key="1">
    <citation type="submission" date="2017-03" db="EMBL/GenBank/DDBJ databases">
        <title>Genomes of endolithic fungi from Antarctica.</title>
        <authorList>
            <person name="Coleine C."/>
            <person name="Masonjones S."/>
            <person name="Stajich J.E."/>
        </authorList>
    </citation>
    <scope>NUCLEOTIDE SEQUENCE [LARGE SCALE GENOMIC DNA]</scope>
    <source>
        <strain evidence="8">CCFEE 5527</strain>
    </source>
</reference>
<evidence type="ECO:0000256" key="5">
    <source>
        <dbReference type="SAM" id="MobiDB-lite"/>
    </source>
</evidence>
<dbReference type="InterPro" id="IPR033712">
    <property type="entry name" value="Pumilio_RNA-bd"/>
</dbReference>
<keyword evidence="8" id="KW-1185">Reference proteome</keyword>
<dbReference type="SUPFAM" id="SSF48371">
    <property type="entry name" value="ARM repeat"/>
    <property type="match status" value="1"/>
</dbReference>
<feature type="coiled-coil region" evidence="4">
    <location>
        <begin position="639"/>
        <end position="704"/>
    </location>
</feature>
<keyword evidence="4" id="KW-0175">Coiled coil</keyword>
<dbReference type="OrthoDB" id="668540at2759"/>
<keyword evidence="1" id="KW-0677">Repeat</keyword>
<dbReference type="SUPFAM" id="SSF116907">
    <property type="entry name" value="Hook domain"/>
    <property type="match status" value="1"/>
</dbReference>
<evidence type="ECO:0000256" key="3">
    <source>
        <dbReference type="PROSITE-ProRule" id="PRU00317"/>
    </source>
</evidence>
<name>A0A1V8SGD0_9PEZI</name>
<protein>
    <recommendedName>
        <fullName evidence="6">PUM-HD domain-containing protein</fullName>
    </recommendedName>
</protein>
<dbReference type="GO" id="GO:0010608">
    <property type="term" value="P:post-transcriptional regulation of gene expression"/>
    <property type="evidence" value="ECO:0007669"/>
    <property type="project" value="TreeGrafter"/>
</dbReference>
<dbReference type="GO" id="GO:0003730">
    <property type="term" value="F:mRNA 3'-UTR binding"/>
    <property type="evidence" value="ECO:0007669"/>
    <property type="project" value="TreeGrafter"/>
</dbReference>
<evidence type="ECO:0000259" key="6">
    <source>
        <dbReference type="PROSITE" id="PS50303"/>
    </source>
</evidence>
<feature type="repeat" description="Pumilio" evidence="3">
    <location>
        <begin position="1162"/>
        <end position="1197"/>
    </location>
</feature>
<feature type="compositionally biased region" description="Acidic residues" evidence="5">
    <location>
        <begin position="318"/>
        <end position="329"/>
    </location>
</feature>
<evidence type="ECO:0000256" key="2">
    <source>
        <dbReference type="ARBA" id="ARBA00024893"/>
    </source>
</evidence>
<dbReference type="Gene3D" id="1.25.10.10">
    <property type="entry name" value="Leucine-rich Repeat Variant"/>
    <property type="match status" value="1"/>
</dbReference>
<dbReference type="PANTHER" id="PTHR12537">
    <property type="entry name" value="RNA BINDING PROTEIN PUMILIO-RELATED"/>
    <property type="match status" value="1"/>
</dbReference>
<dbReference type="Pfam" id="PF19047">
    <property type="entry name" value="HOOK_N"/>
    <property type="match status" value="1"/>
</dbReference>
<feature type="region of interest" description="Disordered" evidence="5">
    <location>
        <begin position="880"/>
        <end position="929"/>
    </location>
</feature>
<gene>
    <name evidence="7" type="ORF">B0A48_15462</name>
</gene>
<proteinExistence type="predicted"/>
<feature type="coiled-coil region" evidence="4">
    <location>
        <begin position="365"/>
        <end position="413"/>
    </location>
</feature>
<feature type="region of interest" description="Disordered" evidence="5">
    <location>
        <begin position="317"/>
        <end position="357"/>
    </location>
</feature>
<organism evidence="7 8">
    <name type="scientific">Cryoendolithus antarcticus</name>
    <dbReference type="NCBI Taxonomy" id="1507870"/>
    <lineage>
        <taxon>Eukaryota</taxon>
        <taxon>Fungi</taxon>
        <taxon>Dikarya</taxon>
        <taxon>Ascomycota</taxon>
        <taxon>Pezizomycotina</taxon>
        <taxon>Dothideomycetes</taxon>
        <taxon>Dothideomycetidae</taxon>
        <taxon>Cladosporiales</taxon>
        <taxon>Cladosporiaceae</taxon>
        <taxon>Cryoendolithus</taxon>
    </lineage>
</organism>
<feature type="region of interest" description="Disordered" evidence="5">
    <location>
        <begin position="452"/>
        <end position="473"/>
    </location>
</feature>
<dbReference type="InterPro" id="IPR011989">
    <property type="entry name" value="ARM-like"/>
</dbReference>
<dbReference type="GO" id="GO:0005737">
    <property type="term" value="C:cytoplasm"/>
    <property type="evidence" value="ECO:0007669"/>
    <property type="project" value="TreeGrafter"/>
</dbReference>
<dbReference type="SMART" id="SM00025">
    <property type="entry name" value="Pumilio"/>
    <property type="match status" value="8"/>
</dbReference>
<dbReference type="CDD" id="cd22211">
    <property type="entry name" value="HkD_SF"/>
    <property type="match status" value="1"/>
</dbReference>
<dbReference type="PROSITE" id="PS50302">
    <property type="entry name" value="PUM"/>
    <property type="match status" value="3"/>
</dbReference>
<evidence type="ECO:0000313" key="7">
    <source>
        <dbReference type="EMBL" id="OQN98186.1"/>
    </source>
</evidence>
<dbReference type="InterPro" id="IPR016024">
    <property type="entry name" value="ARM-type_fold"/>
</dbReference>
<dbReference type="InterPro" id="IPR043936">
    <property type="entry name" value="HOOK_N"/>
</dbReference>
<comment type="caution">
    <text evidence="7">The sequence shown here is derived from an EMBL/GenBank/DDBJ whole genome shotgun (WGS) entry which is preliminary data.</text>
</comment>
<feature type="compositionally biased region" description="Basic and acidic residues" evidence="5">
    <location>
        <begin position="456"/>
        <end position="473"/>
    </location>
</feature>
<dbReference type="PANTHER" id="PTHR12537:SF48">
    <property type="entry name" value="MEIOTIC COILED-COIL PROTEIN 2"/>
    <property type="match status" value="1"/>
</dbReference>
<evidence type="ECO:0000256" key="4">
    <source>
        <dbReference type="SAM" id="Coils"/>
    </source>
</evidence>
<sequence length="1499" mass="165942">MFQQHLFSAVPDLESLPQVSNEQQKLSFVLANIDAERNRFRARTIAASKDDIAAYRARHRNVPSNEASVSPASPVSIATDSALARMLASLNSSTRSPIQQSPAQMTTNPRPGTNAVPQASTPYEVKIALRTMHELKRYDDVWAPQRDALRASISAAAATKGVKGIGETNGGAATDPPPDLRRQSIGGAALWNENARVTAAGILLAIDPDYFRNSLPEPDLSARDDWIGKWQNLRHIEKQLSLYYRDVCNGEAISAANSPDLKSIAAKADARETGKLVMMIIRAGMASPAANQAMGRRLMGLGREKAMIVAGELRAMQEAEEEEQPDESEPASRDESAYASETEIAHEKQNGWKSSTGLGAFSDPLLEKEEELLKAQAMIDRLEGSYAAAQRQVMELRAEQGKLQEAFDTYRNEIDAKGRKGGGDEMVKKLQRQTESDKSYIGDLEVRLQTSQGAVERLERQTQKQKDDGEANQTLRDELQLLRSENEDLVQKLKANENLKKKIQALQEQERLNVTLREEMKLKDDKLEELDRLKSVQANLEKEIIEKRGLIRNQEYQITELTTTRKHAEHDSRVLAQKLEAARERHGQDHEALEGLRRKLQDLEAGEAGAGAKTDVDHEIAIIDAASKDRSSAIASDESKHMIEKLAMLEKQLEAADARLKQAAERGEAHDTVNRDLEASEAECERLRTLTQEQEVKVTELRKQLDVAAKAPPPAAAPELASLQRENRLMTSAWHDLSSRLQSNGVSLARKRQEPKSWIGKQRALVGPGVEYLLTRSANVHQDYDLGNMFQVGMHHSLLVHDGSGNGGGSGSNGIGIDYSSVQLALTAVAKSAMGRHKSALPVSLTTSAFTDQAPRGPPKKPKINEDDVLSVLMAKLNEQQYRQPSVNKSGAGSADDDDDNSSIITNPYAASTPPADGTTDSNSASDANEVERLKKQLEFANQRMAQMDIELNQTRLAHHTVEQVISSPYPAPQNIQYNPFGGPLPAYNGAVTRQTTSFDYGGPPQSLGPAAMSHNGLMPAPAFHHNVNDSSHARPGPGFNGGRAGRYNGFAPPMAPPTMTQSFPPYPHMPVMQAPIGTRLSPTASSFASSWNTTPAPTETMSYMSTVEPLNYRRLLERDATCNWRFIVDKIVCSNDQQASIFLQQKLKLAPEEQKYGFIQAIIDQAYALMINRFGNFLVQRCFEHGTPEQIVGIANAIRGNTLALSMDAFGCHVVQKAFDCVPEEYKTIMVHELLRRIPETVIHRYACHVWQKLFELRWNGSPPQIMKSVNEALRGMWHEVALGETGSLVVQNIFENCLEEDKRPCVNEVLTSIDVVAHGQFGNWCVQHICEHGSVPDRTRAVDHVIHYAAEYSMDQFASKVIEKCLKIGGTDFLDRYLNRVCESRVDRPRMPLIDIAGDQFGNYLVQYILVHGEPMRKEVVAAHIRKHMVSLRGSKYGSRVAILCSDPAYATRPGVPAAFSRVPGRPMDPVYDITNRSYNNNRGYVGMGHPQYGGYR</sequence>
<accession>A0A1V8SGD0</accession>
<dbReference type="Pfam" id="PF00806">
    <property type="entry name" value="PUF"/>
    <property type="match status" value="8"/>
</dbReference>
<dbReference type="InParanoid" id="A0A1V8SGD0"/>
<dbReference type="Proteomes" id="UP000192596">
    <property type="component" value="Unassembled WGS sequence"/>
</dbReference>
<dbReference type="InterPro" id="IPR036872">
    <property type="entry name" value="CH_dom_sf"/>
</dbReference>
<dbReference type="InterPro" id="IPR001313">
    <property type="entry name" value="Pumilio_RNA-bd_rpt"/>
</dbReference>
<dbReference type="InterPro" id="IPR033133">
    <property type="entry name" value="PUM-HD"/>
</dbReference>
<dbReference type="PROSITE" id="PS50303">
    <property type="entry name" value="PUM_HD"/>
    <property type="match status" value="1"/>
</dbReference>
<feature type="domain" description="PUM-HD" evidence="6">
    <location>
        <begin position="1099"/>
        <end position="1451"/>
    </location>
</feature>
<feature type="compositionally biased region" description="Polar residues" evidence="5">
    <location>
        <begin position="880"/>
        <end position="889"/>
    </location>
</feature>